<dbReference type="Pfam" id="PF14380">
    <property type="entry name" value="WAK_assoc"/>
    <property type="match status" value="1"/>
</dbReference>
<dbReference type="GO" id="GO:0004674">
    <property type="term" value="F:protein serine/threonine kinase activity"/>
    <property type="evidence" value="ECO:0007669"/>
    <property type="project" value="UniProtKB-EC"/>
</dbReference>
<dbReference type="InterPro" id="IPR001245">
    <property type="entry name" value="Ser-Thr/Tyr_kinase_cat_dom"/>
</dbReference>
<keyword evidence="10" id="KW-0812">Transmembrane</keyword>
<dbReference type="EC" id="2.7.11.1" evidence="2"/>
<dbReference type="PROSITE" id="PS00107">
    <property type="entry name" value="PROTEIN_KINASE_ATP"/>
    <property type="match status" value="1"/>
</dbReference>
<keyword evidence="4 9" id="KW-0547">Nucleotide-binding</keyword>
<dbReference type="Pfam" id="PF13947">
    <property type="entry name" value="GUB_WAK_bind"/>
    <property type="match status" value="1"/>
</dbReference>
<dbReference type="EMBL" id="CAUOFW020002761">
    <property type="protein sequence ID" value="CAK9155918.1"/>
    <property type="molecule type" value="Genomic_DNA"/>
</dbReference>
<dbReference type="GO" id="GO:0016020">
    <property type="term" value="C:membrane"/>
    <property type="evidence" value="ECO:0007669"/>
    <property type="project" value="UniProtKB-SubCell"/>
</dbReference>
<evidence type="ECO:0000256" key="3">
    <source>
        <dbReference type="ARBA" id="ARBA00022729"/>
    </source>
</evidence>
<dbReference type="InterPro" id="IPR017441">
    <property type="entry name" value="Protein_kinase_ATP_BS"/>
</dbReference>
<evidence type="ECO:0000256" key="8">
    <source>
        <dbReference type="ARBA" id="ARBA00048679"/>
    </source>
</evidence>
<dbReference type="FunFam" id="3.30.200.20:FF:000162">
    <property type="entry name" value="Adenine nucleotide alpha hydrolase-like domain kinase"/>
    <property type="match status" value="1"/>
</dbReference>
<evidence type="ECO:0000256" key="4">
    <source>
        <dbReference type="ARBA" id="ARBA00022741"/>
    </source>
</evidence>
<feature type="chain" id="PRO_5044883180" description="non-specific serine/threonine protein kinase" evidence="11">
    <location>
        <begin position="32"/>
        <end position="403"/>
    </location>
</feature>
<keyword evidence="14" id="KW-1185">Reference proteome</keyword>
<dbReference type="PANTHER" id="PTHR46008">
    <property type="entry name" value="LEAF RUST 10 DISEASE-RESISTANCE LOCUS RECEPTOR-LIKE PROTEIN KINASE-LIKE 1.4"/>
    <property type="match status" value="1"/>
</dbReference>
<dbReference type="InterPro" id="IPR025287">
    <property type="entry name" value="WAK_GUB"/>
</dbReference>
<dbReference type="SUPFAM" id="SSF56112">
    <property type="entry name" value="Protein kinase-like (PK-like)"/>
    <property type="match status" value="1"/>
</dbReference>
<keyword evidence="10" id="KW-1133">Transmembrane helix</keyword>
<dbReference type="PANTHER" id="PTHR46008:SF54">
    <property type="entry name" value="LEAF RUST 10 DISEASE-RESISTANCE LOCUS RECEPTOR-LIKE PROTEIN KINASE-LIKE 1.2 ISOFORM X1"/>
    <property type="match status" value="1"/>
</dbReference>
<gene>
    <name evidence="13" type="ORF">ILEXP_LOCUS24332</name>
</gene>
<evidence type="ECO:0000259" key="12">
    <source>
        <dbReference type="PROSITE" id="PS50011"/>
    </source>
</evidence>
<evidence type="ECO:0000256" key="11">
    <source>
        <dbReference type="SAM" id="SignalP"/>
    </source>
</evidence>
<dbReference type="InterPro" id="IPR011009">
    <property type="entry name" value="Kinase-like_dom_sf"/>
</dbReference>
<keyword evidence="10" id="KW-0472">Membrane</keyword>
<comment type="subcellular location">
    <subcellularLocation>
        <location evidence="1">Membrane</location>
        <topology evidence="1">Single-pass membrane protein</topology>
    </subcellularLocation>
</comment>
<feature type="signal peptide" evidence="11">
    <location>
        <begin position="1"/>
        <end position="31"/>
    </location>
</feature>
<evidence type="ECO:0000313" key="14">
    <source>
        <dbReference type="Proteomes" id="UP001642360"/>
    </source>
</evidence>
<feature type="non-terminal residue" evidence="13">
    <location>
        <position position="403"/>
    </location>
</feature>
<reference evidence="13 14" key="1">
    <citation type="submission" date="2024-02" db="EMBL/GenBank/DDBJ databases">
        <authorList>
            <person name="Vignale AGUSTIN F."/>
            <person name="Sosa J E."/>
            <person name="Modenutti C."/>
        </authorList>
    </citation>
    <scope>NUCLEOTIDE SEQUENCE [LARGE SCALE GENOMIC DNA]</scope>
</reference>
<dbReference type="Gene3D" id="3.30.200.20">
    <property type="entry name" value="Phosphorylase Kinase, domain 1"/>
    <property type="match status" value="1"/>
</dbReference>
<evidence type="ECO:0000256" key="5">
    <source>
        <dbReference type="ARBA" id="ARBA00022840"/>
    </source>
</evidence>
<comment type="catalytic activity">
    <reaction evidence="7">
        <text>L-threonyl-[protein] + ATP = O-phospho-L-threonyl-[protein] + ADP + H(+)</text>
        <dbReference type="Rhea" id="RHEA:46608"/>
        <dbReference type="Rhea" id="RHEA-COMP:11060"/>
        <dbReference type="Rhea" id="RHEA-COMP:11605"/>
        <dbReference type="ChEBI" id="CHEBI:15378"/>
        <dbReference type="ChEBI" id="CHEBI:30013"/>
        <dbReference type="ChEBI" id="CHEBI:30616"/>
        <dbReference type="ChEBI" id="CHEBI:61977"/>
        <dbReference type="ChEBI" id="CHEBI:456216"/>
        <dbReference type="EC" id="2.7.11.1"/>
    </reaction>
</comment>
<dbReference type="PROSITE" id="PS50011">
    <property type="entry name" value="PROTEIN_KINASE_DOM"/>
    <property type="match status" value="1"/>
</dbReference>
<keyword evidence="6" id="KW-0325">Glycoprotein</keyword>
<evidence type="ECO:0000313" key="13">
    <source>
        <dbReference type="EMBL" id="CAK9155918.1"/>
    </source>
</evidence>
<dbReference type="InterPro" id="IPR000719">
    <property type="entry name" value="Prot_kinase_dom"/>
</dbReference>
<feature type="domain" description="Protein kinase" evidence="12">
    <location>
        <begin position="326"/>
        <end position="403"/>
    </location>
</feature>
<comment type="catalytic activity">
    <reaction evidence="8">
        <text>L-seryl-[protein] + ATP = O-phospho-L-seryl-[protein] + ADP + H(+)</text>
        <dbReference type="Rhea" id="RHEA:17989"/>
        <dbReference type="Rhea" id="RHEA-COMP:9863"/>
        <dbReference type="Rhea" id="RHEA-COMP:11604"/>
        <dbReference type="ChEBI" id="CHEBI:15378"/>
        <dbReference type="ChEBI" id="CHEBI:29999"/>
        <dbReference type="ChEBI" id="CHEBI:30616"/>
        <dbReference type="ChEBI" id="CHEBI:83421"/>
        <dbReference type="ChEBI" id="CHEBI:456216"/>
        <dbReference type="EC" id="2.7.11.1"/>
    </reaction>
</comment>
<keyword evidence="3 11" id="KW-0732">Signal</keyword>
<protein>
    <recommendedName>
        <fullName evidence="2">non-specific serine/threonine protein kinase</fullName>
        <ecNumber evidence="2">2.7.11.1</ecNumber>
    </recommendedName>
</protein>
<evidence type="ECO:0000256" key="6">
    <source>
        <dbReference type="ARBA" id="ARBA00023180"/>
    </source>
</evidence>
<sequence length="403" mass="45620">MDLQSLLISRNMFHNVPIIAFFFFTTSLVESLSVNSKYSACGPQNCGNGPNISYPFWIPQQQESNCGSPGFNVTCKGNYPTRIFSDDDYIIKDIFYTNNSLLLVKAEFYDGDNECPLPKRNFSIEKTPFNYGPATMNLSFFYNCTVPYENATYAVDCGSNATHHAFAVFHADLLRYRNYSAESCQDYVNAPVETDDLSRLLDINFTGILKKGFVLQWDAVDCRNCRSSGGSCDSDNKKFTCNHDKGLNLGLKIGIGFGAATISALFMCLLFLIYQRRNKKRYAAASFNSRDISLHPSSITDLEKDGNYFGVHIFTYRELEEATNNFDSKKELGDGGFGTVYQGKLRDGRAVAVKRLYENNYKTVGQFMNEVEILTRLRHQNLVTLYGCTSRHCHELLLAYEYI</sequence>
<dbReference type="Pfam" id="PF07714">
    <property type="entry name" value="PK_Tyr_Ser-Thr"/>
    <property type="match status" value="1"/>
</dbReference>
<evidence type="ECO:0000256" key="2">
    <source>
        <dbReference type="ARBA" id="ARBA00012513"/>
    </source>
</evidence>
<keyword evidence="5 9" id="KW-0067">ATP-binding</keyword>
<evidence type="ECO:0000256" key="7">
    <source>
        <dbReference type="ARBA" id="ARBA00047899"/>
    </source>
</evidence>
<evidence type="ECO:0000256" key="1">
    <source>
        <dbReference type="ARBA" id="ARBA00004167"/>
    </source>
</evidence>
<feature type="binding site" evidence="9">
    <location>
        <position position="354"/>
    </location>
    <ligand>
        <name>ATP</name>
        <dbReference type="ChEBI" id="CHEBI:30616"/>
    </ligand>
</feature>
<comment type="caution">
    <text evidence="13">The sequence shown here is derived from an EMBL/GenBank/DDBJ whole genome shotgun (WGS) entry which is preliminary data.</text>
</comment>
<dbReference type="AlphaFoldDB" id="A0ABC8SG60"/>
<dbReference type="InterPro" id="IPR032872">
    <property type="entry name" value="WAK_assoc_C"/>
</dbReference>
<dbReference type="Proteomes" id="UP001642360">
    <property type="component" value="Unassembled WGS sequence"/>
</dbReference>
<organism evidence="13 14">
    <name type="scientific">Ilex paraguariensis</name>
    <name type="common">yerba mate</name>
    <dbReference type="NCBI Taxonomy" id="185542"/>
    <lineage>
        <taxon>Eukaryota</taxon>
        <taxon>Viridiplantae</taxon>
        <taxon>Streptophyta</taxon>
        <taxon>Embryophyta</taxon>
        <taxon>Tracheophyta</taxon>
        <taxon>Spermatophyta</taxon>
        <taxon>Magnoliopsida</taxon>
        <taxon>eudicotyledons</taxon>
        <taxon>Gunneridae</taxon>
        <taxon>Pentapetalae</taxon>
        <taxon>asterids</taxon>
        <taxon>campanulids</taxon>
        <taxon>Aquifoliales</taxon>
        <taxon>Aquifoliaceae</taxon>
        <taxon>Ilex</taxon>
    </lineage>
</organism>
<feature type="transmembrane region" description="Helical" evidence="10">
    <location>
        <begin position="249"/>
        <end position="274"/>
    </location>
</feature>
<name>A0ABC8SG60_9AQUA</name>
<evidence type="ECO:0000256" key="10">
    <source>
        <dbReference type="SAM" id="Phobius"/>
    </source>
</evidence>
<proteinExistence type="predicted"/>
<dbReference type="GO" id="GO:0005524">
    <property type="term" value="F:ATP binding"/>
    <property type="evidence" value="ECO:0007669"/>
    <property type="project" value="UniProtKB-UniRule"/>
</dbReference>
<evidence type="ECO:0000256" key="9">
    <source>
        <dbReference type="PROSITE-ProRule" id="PRU10141"/>
    </source>
</evidence>
<accession>A0ABC8SG60</accession>